<sequence length="311" mass="33185">MSGNLYNVSVSPHIKSKETVSTVMRDVLIALVPATVAGIYFFGKEAALVMITAIVSAMLSEYLFNKITKRPNSLKDLSAVITGLLLAFNLPPTLPLWMVAVGSAFAIIVVKCFFGGLGQNIMNPALAGRAFLLAAYPSQMTEWTIDGATKATPLAILRNGGGLLPDTLDAFLGTNLAGCIGEVSAFALLLGGAYLLYRKVITWHIPATYIGTVFVITTVLGRDGFMQGNGIYEIFIGGLMLGAIFMATDYTTSPMTRKGQIIFGVGCGLLTSLIRLYGGYAEGVSYSILIMNLLVPMIDKWTNPRVFGGAK</sequence>
<accession>A0A084JAD2</accession>
<dbReference type="Proteomes" id="UP000028542">
    <property type="component" value="Unassembled WGS sequence"/>
</dbReference>
<dbReference type="HAMAP" id="MF_00462">
    <property type="entry name" value="RsxD_RnfD"/>
    <property type="match status" value="1"/>
</dbReference>
<keyword evidence="12" id="KW-1185">Reference proteome</keyword>
<dbReference type="InterPro" id="IPR011303">
    <property type="entry name" value="RnfD_bac"/>
</dbReference>
<keyword evidence="6 10" id="KW-1278">Translocase</keyword>
<keyword evidence="10" id="KW-1003">Cell membrane</keyword>
<evidence type="ECO:0000256" key="8">
    <source>
        <dbReference type="ARBA" id="ARBA00022989"/>
    </source>
</evidence>
<evidence type="ECO:0000256" key="6">
    <source>
        <dbReference type="ARBA" id="ARBA00022967"/>
    </source>
</evidence>
<keyword evidence="1 10" id="KW-0813">Transport</keyword>
<dbReference type="RefSeq" id="WP_035133656.1">
    <property type="nucleotide sequence ID" value="NZ_JPMD01000028.1"/>
</dbReference>
<comment type="subcellular location">
    <subcellularLocation>
        <location evidence="10">Cell membrane</location>
        <topology evidence="10">Multi-pass membrane protein</topology>
    </subcellularLocation>
</comment>
<evidence type="ECO:0000256" key="1">
    <source>
        <dbReference type="ARBA" id="ARBA00022448"/>
    </source>
</evidence>
<evidence type="ECO:0000313" key="12">
    <source>
        <dbReference type="Proteomes" id="UP000028542"/>
    </source>
</evidence>
<keyword evidence="5 10" id="KW-0812">Transmembrane</keyword>
<dbReference type="NCBIfam" id="TIGR01946">
    <property type="entry name" value="rnfD"/>
    <property type="match status" value="1"/>
</dbReference>
<feature type="modified residue" description="FMN phosphoryl threonine" evidence="10">
    <location>
        <position position="152"/>
    </location>
</feature>
<feature type="transmembrane region" description="Helical" evidence="10">
    <location>
        <begin position="203"/>
        <end position="221"/>
    </location>
</feature>
<keyword evidence="2 10" id="KW-0597">Phosphoprotein</keyword>
<dbReference type="PANTHER" id="PTHR30578:SF0">
    <property type="entry name" value="ION-TRANSLOCATING OXIDOREDUCTASE COMPLEX SUBUNIT D"/>
    <property type="match status" value="1"/>
</dbReference>
<evidence type="ECO:0000256" key="7">
    <source>
        <dbReference type="ARBA" id="ARBA00022982"/>
    </source>
</evidence>
<feature type="transmembrane region" description="Helical" evidence="10">
    <location>
        <begin position="176"/>
        <end position="197"/>
    </location>
</feature>
<dbReference type="AlphaFoldDB" id="A0A084JAD2"/>
<dbReference type="GO" id="GO:0055085">
    <property type="term" value="P:transmembrane transport"/>
    <property type="evidence" value="ECO:0007669"/>
    <property type="project" value="InterPro"/>
</dbReference>
<proteinExistence type="inferred from homology"/>
<keyword evidence="7 10" id="KW-0249">Electron transport</keyword>
<evidence type="ECO:0000256" key="2">
    <source>
        <dbReference type="ARBA" id="ARBA00022553"/>
    </source>
</evidence>
<comment type="subunit">
    <text evidence="10">The complex is composed of six subunits: RnfA, RnfB, RnfC, RnfD, RnfE and RnfG.</text>
</comment>
<keyword evidence="9 10" id="KW-0472">Membrane</keyword>
<keyword evidence="4 10" id="KW-0288">FMN</keyword>
<keyword evidence="3 10" id="KW-0285">Flavoprotein</keyword>
<evidence type="ECO:0000256" key="4">
    <source>
        <dbReference type="ARBA" id="ARBA00022643"/>
    </source>
</evidence>
<feature type="transmembrane region" description="Helical" evidence="10">
    <location>
        <begin position="260"/>
        <end position="278"/>
    </location>
</feature>
<feature type="transmembrane region" description="Helical" evidence="10">
    <location>
        <begin position="47"/>
        <end position="64"/>
    </location>
</feature>
<feature type="transmembrane region" description="Helical" evidence="10">
    <location>
        <begin position="23"/>
        <end position="41"/>
    </location>
</feature>
<dbReference type="InterPro" id="IPR004338">
    <property type="entry name" value="NqrB/RnfD"/>
</dbReference>
<feature type="transmembrane region" description="Helical" evidence="10">
    <location>
        <begin position="73"/>
        <end position="90"/>
    </location>
</feature>
<dbReference type="GO" id="GO:0005886">
    <property type="term" value="C:plasma membrane"/>
    <property type="evidence" value="ECO:0007669"/>
    <property type="project" value="UniProtKB-SubCell"/>
</dbReference>
<evidence type="ECO:0000256" key="3">
    <source>
        <dbReference type="ARBA" id="ARBA00022630"/>
    </source>
</evidence>
<dbReference type="EC" id="7.-.-.-" evidence="10"/>
<comment type="function">
    <text evidence="10">Part of a membrane-bound complex that couples electron transfer with translocation of ions across the membrane.</text>
</comment>
<feature type="transmembrane region" description="Helical" evidence="10">
    <location>
        <begin position="230"/>
        <end position="248"/>
    </location>
</feature>
<gene>
    <name evidence="10" type="primary">rnfD</name>
    <name evidence="11" type="ORF">IO99_12335</name>
</gene>
<name>A0A084JAD2_9CLOT</name>
<keyword evidence="8 10" id="KW-1133">Transmembrane helix</keyword>
<dbReference type="EMBL" id="JPMD01000028">
    <property type="protein sequence ID" value="KEZ85916.1"/>
    <property type="molecule type" value="Genomic_DNA"/>
</dbReference>
<evidence type="ECO:0000313" key="11">
    <source>
        <dbReference type="EMBL" id="KEZ85916.1"/>
    </source>
</evidence>
<comment type="caution">
    <text evidence="11">The sequence shown here is derived from an EMBL/GenBank/DDBJ whole genome shotgun (WGS) entry which is preliminary data.</text>
</comment>
<comment type="cofactor">
    <cofactor evidence="10">
        <name>FMN</name>
        <dbReference type="ChEBI" id="CHEBI:58210"/>
    </cofactor>
</comment>
<comment type="similarity">
    <text evidence="10">Belongs to the NqrB/RnfD family.</text>
</comment>
<dbReference type="eggNOG" id="COG4658">
    <property type="taxonomic scope" value="Bacteria"/>
</dbReference>
<dbReference type="STRING" id="318464.IO99_12335"/>
<reference evidence="11 12" key="1">
    <citation type="submission" date="2014-07" db="EMBL/GenBank/DDBJ databases">
        <title>Draft genome of Clostridium sulfidigenes 113A isolated from sediments associated with methane hydrate from Krishna Godavari basin.</title>
        <authorList>
            <person name="Honkalas V.S."/>
            <person name="Dabir A.P."/>
            <person name="Arora P."/>
            <person name="Dhakephalkar P.K."/>
        </authorList>
    </citation>
    <scope>NUCLEOTIDE SEQUENCE [LARGE SCALE GENOMIC DNA]</scope>
    <source>
        <strain evidence="11 12">113A</strain>
    </source>
</reference>
<dbReference type="GO" id="GO:0022900">
    <property type="term" value="P:electron transport chain"/>
    <property type="evidence" value="ECO:0007669"/>
    <property type="project" value="UniProtKB-UniRule"/>
</dbReference>
<protein>
    <recommendedName>
        <fullName evidence="10">Ion-translocating oxidoreductase complex subunit D</fullName>
        <ecNumber evidence="10">7.-.-.-</ecNumber>
    </recommendedName>
    <alternativeName>
        <fullName evidence="10">Rnf electron transport complex subunit D</fullName>
    </alternativeName>
</protein>
<evidence type="ECO:0000256" key="10">
    <source>
        <dbReference type="HAMAP-Rule" id="MF_00462"/>
    </source>
</evidence>
<dbReference type="PANTHER" id="PTHR30578">
    <property type="entry name" value="ELECTRON TRANSPORT COMPLEX PROTEIN RNFD"/>
    <property type="match status" value="1"/>
</dbReference>
<organism evidence="11 12">
    <name type="scientific">Clostridium sulfidigenes</name>
    <dbReference type="NCBI Taxonomy" id="318464"/>
    <lineage>
        <taxon>Bacteria</taxon>
        <taxon>Bacillati</taxon>
        <taxon>Bacillota</taxon>
        <taxon>Clostridia</taxon>
        <taxon>Eubacteriales</taxon>
        <taxon>Clostridiaceae</taxon>
        <taxon>Clostridium</taxon>
    </lineage>
</organism>
<dbReference type="Pfam" id="PF03116">
    <property type="entry name" value="NQR2_RnfD_RnfE"/>
    <property type="match status" value="1"/>
</dbReference>
<evidence type="ECO:0000256" key="9">
    <source>
        <dbReference type="ARBA" id="ARBA00023136"/>
    </source>
</evidence>
<evidence type="ECO:0000256" key="5">
    <source>
        <dbReference type="ARBA" id="ARBA00022692"/>
    </source>
</evidence>
<keyword evidence="11" id="KW-0830">Ubiquinone</keyword>